<dbReference type="EMBL" id="JAAOCP010000005">
    <property type="protein sequence ID" value="MBJ7638868.1"/>
    <property type="molecule type" value="Genomic_DNA"/>
</dbReference>
<evidence type="ECO:0000313" key="3">
    <source>
        <dbReference type="EMBL" id="MBJ7638868.1"/>
    </source>
</evidence>
<protein>
    <submittedName>
        <fullName evidence="3">YfhO family protein</fullName>
    </submittedName>
</protein>
<keyword evidence="1" id="KW-1133">Transmembrane helix</keyword>
<keyword evidence="1" id="KW-0472">Membrane</keyword>
<evidence type="ECO:0000313" key="4">
    <source>
        <dbReference type="Proteomes" id="UP000728106"/>
    </source>
</evidence>
<dbReference type="InterPro" id="IPR018580">
    <property type="entry name" value="Uncharacterised_YfhO"/>
</dbReference>
<keyword evidence="4" id="KW-1185">Reference proteome</keyword>
<dbReference type="EMBL" id="JAAOCX010000010">
    <property type="protein sequence ID" value="MBJ7633098.1"/>
    <property type="molecule type" value="Genomic_DNA"/>
</dbReference>
<evidence type="ECO:0000256" key="1">
    <source>
        <dbReference type="SAM" id="Phobius"/>
    </source>
</evidence>
<dbReference type="Pfam" id="PF09586">
    <property type="entry name" value="YfhO"/>
    <property type="match status" value="1"/>
</dbReference>
<feature type="transmembrane region" description="Helical" evidence="1">
    <location>
        <begin position="85"/>
        <end position="102"/>
    </location>
</feature>
<feature type="transmembrane region" description="Helical" evidence="1">
    <location>
        <begin position="351"/>
        <end position="368"/>
    </location>
</feature>
<name>A0A4Z0RIX0_WEICO</name>
<feature type="transmembrane region" description="Helical" evidence="1">
    <location>
        <begin position="906"/>
        <end position="924"/>
    </location>
</feature>
<dbReference type="PANTHER" id="PTHR38454:SF1">
    <property type="entry name" value="INTEGRAL MEMBRANE PROTEIN"/>
    <property type="match status" value="1"/>
</dbReference>
<keyword evidence="1" id="KW-0812">Transmembrane</keyword>
<dbReference type="PANTHER" id="PTHR38454">
    <property type="entry name" value="INTEGRAL MEMBRANE PROTEIN-RELATED"/>
    <property type="match status" value="1"/>
</dbReference>
<sequence length="929" mass="104559">MKQTFRWWQNLFVEYTLLFVLTAGAIFLPYYLTGTSLVWQSDGIAQHFPALVQWQGDLKNLLFNHEWPNAWQWQVGLGADYLQTFAYYTMGDIFTYGVALVSKAHVLAYYNLSIVIRLFLAGLSFIVTARHFVPKQQNWQYLIGTFGYIFFGYTAFAAFEHPFFLNPLIIFPLLILTLHRALRKHRYAWFTVLVAWTLWNNFYFAFMMAIGAIVFWLGYQWLNQNWLNWRQHLALLANAIIGALLPMILFFPSIMAVLQSARSGKSLANGLTVYPAYYYLGLPGNLIGNLTTPDFWLTGGFSALSVMAIIFSIRRWRSYKPYAGIWLISFIGVLLPVFAGLLNGGSSPSNRWIFMLALPISLMTIVMLGQLKQLTARDYLAFSLVGILSTASLFIMSSFNLNMRFGLVIAWFFGTVAVLWFTQHHLSRPKLAWLLVGLTLFNVVLITSRNHTDNTNPNQSDMLSTQSVKKLLANQKNYEPTSNKFERSFVDNQLSNATGIAPATNLPILSHVNNVESYWSLQNGAVGNLMTALEVAPSNPNDVTGNLDNRDVLSNVLGINQRFQNPDTLTPASYEEQSDVMVNGQNVLTSQNAYPLVYLPKYTIAQRDFNQLSATKKEATLADSVVVPSVTSGETSAFAKKVTSAKVRTDQTKPAKSSVHFRYTTHASLLPDGIFLPADKALKGTELHLTLSHITYHPASLTEQHNQALAQYEYDYEQASRNPQNEPDLRHNTAAYSWNWYQHNIKNAGNEIGGYTITAGYADREMSTTQTGQTNLSFFNPRPSVTLNLGQATKTSQEQFIPLTFSRPGTYEFDVSIEAIPTDKRFTKVAKATQATAPRVYLTDDAVTTRVSVKTPRVLATTIPYSSGWSAKGYDLQKINNGFIGIPLHSGQNNIQLTYETPGLTIGRWLSLIGIVLFVLTTFIQRYRK</sequence>
<feature type="transmembrane region" description="Helical" evidence="1">
    <location>
        <begin position="139"/>
        <end position="156"/>
    </location>
</feature>
<proteinExistence type="predicted"/>
<feature type="transmembrane region" description="Helical" evidence="1">
    <location>
        <begin position="380"/>
        <end position="399"/>
    </location>
</feature>
<feature type="transmembrane region" description="Helical" evidence="1">
    <location>
        <begin position="325"/>
        <end position="345"/>
    </location>
</feature>
<dbReference type="Proteomes" id="UP000808038">
    <property type="component" value="Unassembled WGS sequence"/>
</dbReference>
<evidence type="ECO:0000313" key="2">
    <source>
        <dbReference type="EMBL" id="MBJ7633098.1"/>
    </source>
</evidence>
<feature type="transmembrane region" description="Helical" evidence="1">
    <location>
        <begin position="12"/>
        <end position="32"/>
    </location>
</feature>
<organism evidence="3 4">
    <name type="scientific">Weissella confusa</name>
    <name type="common">Lactobacillus confusus</name>
    <dbReference type="NCBI Taxonomy" id="1583"/>
    <lineage>
        <taxon>Bacteria</taxon>
        <taxon>Bacillati</taxon>
        <taxon>Bacillota</taxon>
        <taxon>Bacilli</taxon>
        <taxon>Lactobacillales</taxon>
        <taxon>Lactobacillaceae</taxon>
        <taxon>Weissella</taxon>
    </lineage>
</organism>
<feature type="transmembrane region" description="Helical" evidence="1">
    <location>
        <begin position="163"/>
        <end position="182"/>
    </location>
</feature>
<dbReference type="AlphaFoldDB" id="A0A4Z0RIX0"/>
<reference evidence="3" key="1">
    <citation type="submission" date="2020-02" db="EMBL/GenBank/DDBJ databases">
        <authorList>
            <person name="Fontana A."/>
            <person name="Patrone V."/>
            <person name="Morelli L."/>
        </authorList>
    </citation>
    <scope>NUCLEOTIDE SEQUENCE</scope>
    <source>
        <strain evidence="2">CCUG 30943</strain>
        <strain evidence="3">CCUG 43002</strain>
    </source>
</reference>
<dbReference type="Proteomes" id="UP000728106">
    <property type="component" value="Unassembled WGS sequence"/>
</dbReference>
<accession>A0A4Z0RIX0</accession>
<feature type="transmembrane region" description="Helical" evidence="1">
    <location>
        <begin position="234"/>
        <end position="258"/>
    </location>
</feature>
<comment type="caution">
    <text evidence="3">The sequence shown here is derived from an EMBL/GenBank/DDBJ whole genome shotgun (WGS) entry which is preliminary data.</text>
</comment>
<gene>
    <name evidence="3" type="ORF">HAU20_05615</name>
    <name evidence="2" type="ORF">HAU43_08370</name>
</gene>
<feature type="transmembrane region" description="Helical" evidence="1">
    <location>
        <begin position="405"/>
        <end position="422"/>
    </location>
</feature>
<reference evidence="3 4" key="2">
    <citation type="journal article" date="2021" name="Int. J. Food Microbiol.">
        <title>Safety demonstration of a microbial species for use in the food chain: Weissella confusa.</title>
        <authorList>
            <person name="Bourdichon F."/>
            <person name="Patrone V."/>
            <person name="Fontana A."/>
            <person name="Milani G."/>
            <person name="Morelli L."/>
        </authorList>
    </citation>
    <scope>NUCLEOTIDE SEQUENCE [LARGE SCALE GENOMIC DNA]</scope>
    <source>
        <strain evidence="2">CCUG 30943</strain>
        <strain evidence="3 4">CCUG 43002</strain>
    </source>
</reference>
<feature type="transmembrane region" description="Helical" evidence="1">
    <location>
        <begin position="295"/>
        <end position="313"/>
    </location>
</feature>
<dbReference type="RefSeq" id="WP_135391134.1">
    <property type="nucleotide sequence ID" value="NZ_CP049097.1"/>
</dbReference>
<feature type="transmembrane region" description="Helical" evidence="1">
    <location>
        <begin position="202"/>
        <end position="222"/>
    </location>
</feature>
<feature type="transmembrane region" description="Helical" evidence="1">
    <location>
        <begin position="114"/>
        <end position="133"/>
    </location>
</feature>